<sequence length="248" mass="26769">MPDLTPFEQRLLEGLRQVEPVKRRRRWLPAAGTGAVAATLLVLTVVRPPAPTDGPLATHVQAASAPSAIRHLRWIGPHIGTTAAWTDEVWIDDVHHTVRLKSPAFDQTYTDMQPPIALDKPGMPKEFALMSPDVLVADQRTLVATLPHTPEGLTLVANQVADGAGQRPEQVLADLLTKPGLSDDMRAVAVKALLHLPDVGLLDPQSQDYTGRPGALFVANSGPMSLQLVIDSHTNTLLAMNKTTIITQ</sequence>
<keyword evidence="2" id="KW-1185">Reference proteome</keyword>
<name>A0A7W9KBX5_9PSEU</name>
<proteinExistence type="predicted"/>
<comment type="caution">
    <text evidence="1">The sequence shown here is derived from an EMBL/GenBank/DDBJ whole genome shotgun (WGS) entry which is preliminary data.</text>
</comment>
<reference evidence="1 2" key="1">
    <citation type="submission" date="2020-08" db="EMBL/GenBank/DDBJ databases">
        <title>Sequencing the genomes of 1000 actinobacteria strains.</title>
        <authorList>
            <person name="Klenk H.-P."/>
        </authorList>
    </citation>
    <scope>NUCLEOTIDE SEQUENCE [LARGE SCALE GENOMIC DNA]</scope>
    <source>
        <strain evidence="1 2">DSM 43851</strain>
    </source>
</reference>
<evidence type="ECO:0000313" key="1">
    <source>
        <dbReference type="EMBL" id="MBB5889742.1"/>
    </source>
</evidence>
<protein>
    <recommendedName>
        <fullName evidence="3">CU044_5270 family protein</fullName>
    </recommendedName>
</protein>
<accession>A0A7W9KBX5</accession>
<evidence type="ECO:0000313" key="2">
    <source>
        <dbReference type="Proteomes" id="UP000585638"/>
    </source>
</evidence>
<dbReference type="EMBL" id="JACHIR010000001">
    <property type="protein sequence ID" value="MBB5889742.1"/>
    <property type="molecule type" value="Genomic_DNA"/>
</dbReference>
<dbReference type="RefSeq" id="WP_184858780.1">
    <property type="nucleotide sequence ID" value="NZ_BAAAWY010000002.1"/>
</dbReference>
<dbReference type="AlphaFoldDB" id="A0A7W9KBX5"/>
<dbReference type="Proteomes" id="UP000585638">
    <property type="component" value="Unassembled WGS sequence"/>
</dbReference>
<organism evidence="1 2">
    <name type="scientific">Kutzneria kofuensis</name>
    <dbReference type="NCBI Taxonomy" id="103725"/>
    <lineage>
        <taxon>Bacteria</taxon>
        <taxon>Bacillati</taxon>
        <taxon>Actinomycetota</taxon>
        <taxon>Actinomycetes</taxon>
        <taxon>Pseudonocardiales</taxon>
        <taxon>Pseudonocardiaceae</taxon>
        <taxon>Kutzneria</taxon>
    </lineage>
</organism>
<gene>
    <name evidence="1" type="ORF">BJ998_000938</name>
</gene>
<evidence type="ECO:0008006" key="3">
    <source>
        <dbReference type="Google" id="ProtNLM"/>
    </source>
</evidence>